<comment type="caution">
    <text evidence="14">The sequence shown here is derived from an EMBL/GenBank/DDBJ whole genome shotgun (WGS) entry which is preliminary data.</text>
</comment>
<keyword evidence="5" id="KW-0547">Nucleotide-binding</keyword>
<keyword evidence="3" id="KW-1003">Cell membrane</keyword>
<dbReference type="GO" id="GO:0016887">
    <property type="term" value="F:ATP hydrolysis activity"/>
    <property type="evidence" value="ECO:0007669"/>
    <property type="project" value="InterPro"/>
</dbReference>
<dbReference type="SUPFAM" id="SSF90123">
    <property type="entry name" value="ABC transporter transmembrane region"/>
    <property type="match status" value="1"/>
</dbReference>
<dbReference type="AlphaFoldDB" id="A0A9D1FVD6"/>
<dbReference type="GO" id="GO:0005524">
    <property type="term" value="F:ATP binding"/>
    <property type="evidence" value="ECO:0007669"/>
    <property type="project" value="UniProtKB-KW"/>
</dbReference>
<protein>
    <submittedName>
        <fullName evidence="14">Type I secretion system permease/ATPase</fullName>
    </submittedName>
</protein>
<keyword evidence="9 10" id="KW-0472">Membrane</keyword>
<keyword evidence="2" id="KW-0813">Transport</keyword>
<dbReference type="GO" id="GO:0030253">
    <property type="term" value="P:protein secretion by the type I secretion system"/>
    <property type="evidence" value="ECO:0007669"/>
    <property type="project" value="InterPro"/>
</dbReference>
<dbReference type="Proteomes" id="UP000824139">
    <property type="component" value="Unassembled WGS sequence"/>
</dbReference>
<dbReference type="InterPro" id="IPR010132">
    <property type="entry name" value="ATPase_T1SS_HlyB"/>
</dbReference>
<evidence type="ECO:0000256" key="9">
    <source>
        <dbReference type="ARBA" id="ARBA00023136"/>
    </source>
</evidence>
<evidence type="ECO:0000256" key="10">
    <source>
        <dbReference type="SAM" id="Phobius"/>
    </source>
</evidence>
<dbReference type="PANTHER" id="PTHR43394:SF1">
    <property type="entry name" value="ATP-BINDING CASSETTE SUB-FAMILY B MEMBER 10, MITOCHONDRIAL"/>
    <property type="match status" value="1"/>
</dbReference>
<dbReference type="GO" id="GO:0005886">
    <property type="term" value="C:plasma membrane"/>
    <property type="evidence" value="ECO:0007669"/>
    <property type="project" value="UniProtKB-SubCell"/>
</dbReference>
<dbReference type="PANTHER" id="PTHR43394">
    <property type="entry name" value="ATP-DEPENDENT PERMEASE MDL1, MITOCHONDRIAL"/>
    <property type="match status" value="1"/>
</dbReference>
<dbReference type="CDD" id="cd18588">
    <property type="entry name" value="ABC_6TM_CyaB_HlyB_like"/>
    <property type="match status" value="1"/>
</dbReference>
<evidence type="ECO:0000259" key="13">
    <source>
        <dbReference type="PROSITE" id="PS50990"/>
    </source>
</evidence>
<evidence type="ECO:0000256" key="7">
    <source>
        <dbReference type="ARBA" id="ARBA00022840"/>
    </source>
</evidence>
<keyword evidence="4 10" id="KW-0812">Transmembrane</keyword>
<dbReference type="InterPro" id="IPR036640">
    <property type="entry name" value="ABC1_TM_sf"/>
</dbReference>
<feature type="transmembrane region" description="Helical" evidence="10">
    <location>
        <begin position="146"/>
        <end position="168"/>
    </location>
</feature>
<keyword evidence="8 10" id="KW-1133">Transmembrane helix</keyword>
<evidence type="ECO:0000256" key="6">
    <source>
        <dbReference type="ARBA" id="ARBA00022801"/>
    </source>
</evidence>
<dbReference type="FunFam" id="3.40.50.300:FF:000299">
    <property type="entry name" value="ABC transporter ATP-binding protein/permease"/>
    <property type="match status" value="1"/>
</dbReference>
<dbReference type="Pfam" id="PF03412">
    <property type="entry name" value="Peptidase_C39"/>
    <property type="match status" value="1"/>
</dbReference>
<dbReference type="GO" id="GO:0006508">
    <property type="term" value="P:proteolysis"/>
    <property type="evidence" value="ECO:0007669"/>
    <property type="project" value="InterPro"/>
</dbReference>
<dbReference type="NCBIfam" id="TIGR01846">
    <property type="entry name" value="type_I_sec_HlyB"/>
    <property type="match status" value="1"/>
</dbReference>
<dbReference type="PROSITE" id="PS00211">
    <property type="entry name" value="ABC_TRANSPORTER_1"/>
    <property type="match status" value="1"/>
</dbReference>
<reference evidence="14" key="2">
    <citation type="journal article" date="2021" name="PeerJ">
        <title>Extensive microbial diversity within the chicken gut microbiome revealed by metagenomics and culture.</title>
        <authorList>
            <person name="Gilroy R."/>
            <person name="Ravi A."/>
            <person name="Getino M."/>
            <person name="Pursley I."/>
            <person name="Horton D.L."/>
            <person name="Alikhan N.F."/>
            <person name="Baker D."/>
            <person name="Gharbi K."/>
            <person name="Hall N."/>
            <person name="Watson M."/>
            <person name="Adriaenssens E.M."/>
            <person name="Foster-Nyarko E."/>
            <person name="Jarju S."/>
            <person name="Secka A."/>
            <person name="Antonio M."/>
            <person name="Oren A."/>
            <person name="Chaudhuri R.R."/>
            <person name="La Ragione R."/>
            <person name="Hildebrand F."/>
            <person name="Pallen M.J."/>
        </authorList>
    </citation>
    <scope>NUCLEOTIDE SEQUENCE</scope>
    <source>
        <strain evidence="14">CHK152-2994</strain>
    </source>
</reference>
<keyword evidence="7" id="KW-0067">ATP-binding</keyword>
<dbReference type="InterPro" id="IPR005074">
    <property type="entry name" value="Peptidase_C39"/>
</dbReference>
<dbReference type="SMART" id="SM00382">
    <property type="entry name" value="AAA"/>
    <property type="match status" value="1"/>
</dbReference>
<feature type="domain" description="ABC transporter" evidence="11">
    <location>
        <begin position="462"/>
        <end position="697"/>
    </location>
</feature>
<feature type="transmembrane region" description="Helical" evidence="10">
    <location>
        <begin position="384"/>
        <end position="409"/>
    </location>
</feature>
<dbReference type="InterPro" id="IPR017871">
    <property type="entry name" value="ABC_transporter-like_CS"/>
</dbReference>
<proteinExistence type="predicted"/>
<dbReference type="Gene3D" id="1.20.1560.10">
    <property type="entry name" value="ABC transporter type 1, transmembrane domain"/>
    <property type="match status" value="2"/>
</dbReference>
<accession>A0A9D1FVD6</accession>
<dbReference type="InterPro" id="IPR003439">
    <property type="entry name" value="ABC_transporter-like_ATP-bd"/>
</dbReference>
<dbReference type="GO" id="GO:0015421">
    <property type="term" value="F:ABC-type oligopeptide transporter activity"/>
    <property type="evidence" value="ECO:0007669"/>
    <property type="project" value="TreeGrafter"/>
</dbReference>
<dbReference type="Pfam" id="PF00664">
    <property type="entry name" value="ABC_membrane"/>
    <property type="match status" value="1"/>
</dbReference>
<evidence type="ECO:0000256" key="3">
    <source>
        <dbReference type="ARBA" id="ARBA00022475"/>
    </source>
</evidence>
<evidence type="ECO:0000259" key="11">
    <source>
        <dbReference type="PROSITE" id="PS50893"/>
    </source>
</evidence>
<evidence type="ECO:0000313" key="15">
    <source>
        <dbReference type="Proteomes" id="UP000824139"/>
    </source>
</evidence>
<evidence type="ECO:0000256" key="1">
    <source>
        <dbReference type="ARBA" id="ARBA00004651"/>
    </source>
</evidence>
<sequence>MQTGLTAFDTVAKINGISLDLRSIIREFSLGEEEIEVEELLLIMKQFDFKAKVKTLNVDNIPDNYPLPAVILQKNRKYSVLLKADKVKKHVLIYSIEDNKTKDISYEELFELSENKFIILSHKLINSQIKFGFKWFFNEILTYKQVIAEVMLGSFIVQLFGLVTPLFTQVILDKVIVHRSIMTLDVLAFAFVAVMIFELLLNFARKYIFLHTASKIDAKLGAKLFKHLFSLPFTYFENRKVGNIITRVRELDQIREFITSKSVSVILDLFFSFVFVIMMFLYSPLLSLLVIGFVIVIALLYLIITPELRERLEKKFQMGAQSNSYLVESVTGIQTVKSLAIEGSMQKKWEDNLAKYISSSFKLSNMSNIAGALSNMLQKAMTIAILYFGVKLVIANKLTIGQLIAFQMFSNQFSGPVLRLVNLWNEFQQCLLGIDRLGDILNTPVEVQSSKSITLPQIHGSVKFDNICFKYSPNAPYVINNFKYNIAPGMSVGIVGRSGSGKSTITKLLQRLYIPYEGTIYIDGVDVRQMNPTWLRYNIGVVLQENYLFAGSIRENISLPKPDAPIEHIIQAAQIAGAHEFISEFPEGYETIVGERGSSLSGGQRQRIAIARALITNPRIFIMDEATSALDYESERIILNNMNRITKGRTTFIIAHRLSAVRNCDVILVMDKGRIIEAGSHEDLMKNERGYYKFLYSQQEVVNVH</sequence>
<keyword evidence="6" id="KW-0378">Hydrolase</keyword>
<name>A0A9D1FVD6_9BACT</name>
<dbReference type="InterPro" id="IPR003593">
    <property type="entry name" value="AAA+_ATPase"/>
</dbReference>
<dbReference type="GO" id="GO:0008233">
    <property type="term" value="F:peptidase activity"/>
    <property type="evidence" value="ECO:0007669"/>
    <property type="project" value="InterPro"/>
</dbReference>
<dbReference type="PROSITE" id="PS50893">
    <property type="entry name" value="ABC_TRANSPORTER_2"/>
    <property type="match status" value="1"/>
</dbReference>
<comment type="subcellular location">
    <subcellularLocation>
        <location evidence="1">Cell membrane</location>
        <topology evidence="1">Multi-pass membrane protein</topology>
    </subcellularLocation>
</comment>
<dbReference type="InterPro" id="IPR027417">
    <property type="entry name" value="P-loop_NTPase"/>
</dbReference>
<dbReference type="Gene3D" id="3.90.70.10">
    <property type="entry name" value="Cysteine proteinases"/>
    <property type="match status" value="1"/>
</dbReference>
<dbReference type="InterPro" id="IPR039421">
    <property type="entry name" value="Type_1_exporter"/>
</dbReference>
<gene>
    <name evidence="14" type="ORF">IAD41_01040</name>
</gene>
<feature type="transmembrane region" description="Helical" evidence="10">
    <location>
        <begin position="180"/>
        <end position="201"/>
    </location>
</feature>
<feature type="transmembrane region" description="Helical" evidence="10">
    <location>
        <begin position="263"/>
        <end position="282"/>
    </location>
</feature>
<reference evidence="14" key="1">
    <citation type="submission" date="2020-10" db="EMBL/GenBank/DDBJ databases">
        <authorList>
            <person name="Gilroy R."/>
        </authorList>
    </citation>
    <scope>NUCLEOTIDE SEQUENCE</scope>
    <source>
        <strain evidence="14">CHK152-2994</strain>
    </source>
</reference>
<evidence type="ECO:0000313" key="14">
    <source>
        <dbReference type="EMBL" id="HIS82181.1"/>
    </source>
</evidence>
<dbReference type="PROSITE" id="PS50990">
    <property type="entry name" value="PEPTIDASE_C39"/>
    <property type="match status" value="1"/>
</dbReference>
<dbReference type="GO" id="GO:0030256">
    <property type="term" value="C:type I protein secretion system complex"/>
    <property type="evidence" value="ECO:0007669"/>
    <property type="project" value="InterPro"/>
</dbReference>
<evidence type="ECO:0000256" key="8">
    <source>
        <dbReference type="ARBA" id="ARBA00022989"/>
    </source>
</evidence>
<evidence type="ECO:0000256" key="4">
    <source>
        <dbReference type="ARBA" id="ARBA00022692"/>
    </source>
</evidence>
<evidence type="ECO:0000259" key="12">
    <source>
        <dbReference type="PROSITE" id="PS50929"/>
    </source>
</evidence>
<feature type="transmembrane region" description="Helical" evidence="10">
    <location>
        <begin position="288"/>
        <end position="308"/>
    </location>
</feature>
<dbReference type="Pfam" id="PF00005">
    <property type="entry name" value="ABC_tran"/>
    <property type="match status" value="1"/>
</dbReference>
<dbReference type="EMBL" id="DVJO01000023">
    <property type="protein sequence ID" value="HIS82181.1"/>
    <property type="molecule type" value="Genomic_DNA"/>
</dbReference>
<dbReference type="InterPro" id="IPR011527">
    <property type="entry name" value="ABC1_TM_dom"/>
</dbReference>
<evidence type="ECO:0000256" key="5">
    <source>
        <dbReference type="ARBA" id="ARBA00022741"/>
    </source>
</evidence>
<organism evidence="14 15">
    <name type="scientific">Candidatus Scatenecus faecavium</name>
    <dbReference type="NCBI Taxonomy" id="2840915"/>
    <lineage>
        <taxon>Bacteria</taxon>
        <taxon>Candidatus Scatenecus</taxon>
    </lineage>
</organism>
<feature type="domain" description="ABC transmembrane type-1" evidence="12">
    <location>
        <begin position="150"/>
        <end position="429"/>
    </location>
</feature>
<dbReference type="PROSITE" id="PS50929">
    <property type="entry name" value="ABC_TM1F"/>
    <property type="match status" value="1"/>
</dbReference>
<dbReference type="SUPFAM" id="SSF52540">
    <property type="entry name" value="P-loop containing nucleoside triphosphate hydrolases"/>
    <property type="match status" value="1"/>
</dbReference>
<feature type="domain" description="Peptidase C39" evidence="13">
    <location>
        <begin position="2"/>
        <end position="120"/>
    </location>
</feature>
<dbReference type="Gene3D" id="3.40.50.300">
    <property type="entry name" value="P-loop containing nucleotide triphosphate hydrolases"/>
    <property type="match status" value="1"/>
</dbReference>
<evidence type="ECO:0000256" key="2">
    <source>
        <dbReference type="ARBA" id="ARBA00022448"/>
    </source>
</evidence>